<keyword evidence="3" id="KW-1185">Reference proteome</keyword>
<evidence type="ECO:0000256" key="1">
    <source>
        <dbReference type="SAM" id="SignalP"/>
    </source>
</evidence>
<dbReference type="PANTHER" id="PTHR10151:SF120">
    <property type="entry name" value="BIS(5'-ADENOSYL)-TRIPHOSPHATASE"/>
    <property type="match status" value="1"/>
</dbReference>
<dbReference type="PANTHER" id="PTHR10151">
    <property type="entry name" value="ECTONUCLEOTIDE PYROPHOSPHATASE/PHOSPHODIESTERASE"/>
    <property type="match status" value="1"/>
</dbReference>
<reference evidence="2 3" key="1">
    <citation type="journal article" date="2023" name="Microbiol. Resour. Announc.">
        <title>Complete Genome Sequence of Imperialibacter roseus strain P4T.</title>
        <authorList>
            <person name="Tizabi D.R."/>
            <person name="Bachvaroff T."/>
            <person name="Hill R.T."/>
        </authorList>
    </citation>
    <scope>NUCLEOTIDE SEQUENCE [LARGE SCALE GENOMIC DNA]</scope>
    <source>
        <strain evidence="2 3">P4T</strain>
    </source>
</reference>
<dbReference type="InterPro" id="IPR017850">
    <property type="entry name" value="Alkaline_phosphatase_core_sf"/>
</dbReference>
<feature type="chain" id="PRO_5047431494" evidence="1">
    <location>
        <begin position="19"/>
        <end position="414"/>
    </location>
</feature>
<keyword evidence="1" id="KW-0732">Signal</keyword>
<organism evidence="2 3">
    <name type="scientific">Imperialibacter roseus</name>
    <dbReference type="NCBI Taxonomy" id="1324217"/>
    <lineage>
        <taxon>Bacteria</taxon>
        <taxon>Pseudomonadati</taxon>
        <taxon>Bacteroidota</taxon>
        <taxon>Cytophagia</taxon>
        <taxon>Cytophagales</taxon>
        <taxon>Flammeovirgaceae</taxon>
        <taxon>Imperialibacter</taxon>
    </lineage>
</organism>
<dbReference type="Gene3D" id="3.40.720.10">
    <property type="entry name" value="Alkaline Phosphatase, subunit A"/>
    <property type="match status" value="1"/>
</dbReference>
<name>A0ABZ0ISG9_9BACT</name>
<feature type="signal peptide" evidence="1">
    <location>
        <begin position="1"/>
        <end position="18"/>
    </location>
</feature>
<dbReference type="Gene3D" id="3.30.1360.180">
    <property type="match status" value="1"/>
</dbReference>
<dbReference type="Proteomes" id="UP001302349">
    <property type="component" value="Chromosome"/>
</dbReference>
<proteinExistence type="predicted"/>
<gene>
    <name evidence="2" type="ORF">RT717_04760</name>
</gene>
<dbReference type="CDD" id="cd16018">
    <property type="entry name" value="Enpp"/>
    <property type="match status" value="1"/>
</dbReference>
<accession>A0ABZ0ISG9</accession>
<sequence>MTKRIALFLLFAALAVVSESCTSGKKQESYVLLISFDGFRHDYVNTFQPPHFLEFIKEGTAAKAMIPSFPSKTFPNHYTIVTGMYPGHHGLVDNTFYDSTQNVVYTMGKRELVQDAFYYGGLPLWQLAQQHGLKSASYFWVGSEAPVAGSYPDYYEIYDGDVPNEARINKVVEWLQLPESERPRFISLYFSLVDSEGHNSGPNSEKLKETVLEADRLLGIIDEKISRIGLPVNIIVTSDHGMYEMQETPETFVYLDSLFAPEDSIRFANSGPIVHVYEDDSASREHVLQTLLARETFFKVYRREETPEKWHYNKHSRIGDLLLVMEQGHYFRNGSPDTSKASMATPWGVHGFDPNVTPEMGAIFYAKGPNIRKGITIPPFENVHVYPLAARILGLEVPANIDGDLSVLLPIYQE</sequence>
<evidence type="ECO:0000313" key="3">
    <source>
        <dbReference type="Proteomes" id="UP001302349"/>
    </source>
</evidence>
<dbReference type="SUPFAM" id="SSF53649">
    <property type="entry name" value="Alkaline phosphatase-like"/>
    <property type="match status" value="1"/>
</dbReference>
<dbReference type="Pfam" id="PF01663">
    <property type="entry name" value="Phosphodiest"/>
    <property type="match status" value="1"/>
</dbReference>
<dbReference type="InterPro" id="IPR002591">
    <property type="entry name" value="Phosphodiest/P_Trfase"/>
</dbReference>
<protein>
    <submittedName>
        <fullName evidence="2">Ectonucleotide pyrophosphatase/phosphodiesterase</fullName>
    </submittedName>
</protein>
<dbReference type="RefSeq" id="WP_317490587.1">
    <property type="nucleotide sequence ID" value="NZ_CP136051.1"/>
</dbReference>
<dbReference type="EMBL" id="CP136051">
    <property type="protein sequence ID" value="WOK07939.1"/>
    <property type="molecule type" value="Genomic_DNA"/>
</dbReference>
<evidence type="ECO:0000313" key="2">
    <source>
        <dbReference type="EMBL" id="WOK07939.1"/>
    </source>
</evidence>